<dbReference type="EMBL" id="VWOX01000001">
    <property type="protein sequence ID" value="KAA5547036.1"/>
    <property type="molecule type" value="Genomic_DNA"/>
</dbReference>
<dbReference type="GO" id="GO:0005576">
    <property type="term" value="C:extracellular region"/>
    <property type="evidence" value="ECO:0007669"/>
    <property type="project" value="InterPro"/>
</dbReference>
<dbReference type="PANTHER" id="PTHR24027">
    <property type="entry name" value="CADHERIN-23"/>
    <property type="match status" value="1"/>
</dbReference>
<keyword evidence="2" id="KW-0800">Toxin</keyword>
<evidence type="ECO:0000313" key="9">
    <source>
        <dbReference type="EMBL" id="KAA5547036.1"/>
    </source>
</evidence>
<reference evidence="9 10" key="1">
    <citation type="submission" date="2019-08" db="EMBL/GenBank/DDBJ databases">
        <authorList>
            <person name="Dhanesh K."/>
            <person name="Kumar G."/>
            <person name="Sasikala C."/>
            <person name="Venkata Ramana C."/>
        </authorList>
    </citation>
    <scope>NUCLEOTIDE SEQUENCE [LARGE SCALE GENOMIC DNA]</scope>
    <source>
        <strain evidence="9 10">JC645</strain>
    </source>
</reference>
<dbReference type="Gene3D" id="2.80.10.50">
    <property type="match status" value="1"/>
</dbReference>
<dbReference type="InterPro" id="IPR018511">
    <property type="entry name" value="Hemolysin-typ_Ca-bd_CS"/>
</dbReference>
<dbReference type="SMART" id="SM00112">
    <property type="entry name" value="CA"/>
    <property type="match status" value="1"/>
</dbReference>
<dbReference type="GO" id="GO:0007156">
    <property type="term" value="P:homophilic cell adhesion via plasma membrane adhesion molecules"/>
    <property type="evidence" value="ECO:0007669"/>
    <property type="project" value="InterPro"/>
</dbReference>
<organism evidence="9 10">
    <name type="scientific">Roseiconus nitratireducens</name>
    <dbReference type="NCBI Taxonomy" id="2605748"/>
    <lineage>
        <taxon>Bacteria</taxon>
        <taxon>Pseudomonadati</taxon>
        <taxon>Planctomycetota</taxon>
        <taxon>Planctomycetia</taxon>
        <taxon>Pirellulales</taxon>
        <taxon>Pirellulaceae</taxon>
        <taxon>Roseiconus</taxon>
    </lineage>
</organism>
<dbReference type="SUPFAM" id="SSF49313">
    <property type="entry name" value="Cadherin-like"/>
    <property type="match status" value="1"/>
</dbReference>
<dbReference type="InterPro" id="IPR039808">
    <property type="entry name" value="Cadherin"/>
</dbReference>
<dbReference type="AlphaFoldDB" id="A0A5M6DKW2"/>
<proteinExistence type="predicted"/>
<gene>
    <name evidence="9" type="ORF">FYK55_01045</name>
</gene>
<evidence type="ECO:0000256" key="5">
    <source>
        <dbReference type="ARBA" id="ARBA00023026"/>
    </source>
</evidence>
<feature type="region of interest" description="Disordered" evidence="7">
    <location>
        <begin position="1"/>
        <end position="22"/>
    </location>
</feature>
<evidence type="ECO:0000256" key="4">
    <source>
        <dbReference type="ARBA" id="ARBA00022837"/>
    </source>
</evidence>
<feature type="domain" description="Cadherin" evidence="8">
    <location>
        <begin position="580"/>
        <end position="688"/>
    </location>
</feature>
<dbReference type="GO" id="GO:0016342">
    <property type="term" value="C:catenin complex"/>
    <property type="evidence" value="ECO:0007669"/>
    <property type="project" value="TreeGrafter"/>
</dbReference>
<evidence type="ECO:0000256" key="1">
    <source>
        <dbReference type="ARBA" id="ARBA00004370"/>
    </source>
</evidence>
<evidence type="ECO:0000256" key="2">
    <source>
        <dbReference type="ARBA" id="ARBA00022656"/>
    </source>
</evidence>
<dbReference type="Proteomes" id="UP000324479">
    <property type="component" value="Unassembled WGS sequence"/>
</dbReference>
<sequence length="906" mass="95333">MRSLSSRGDRNNHPSGWTPAGPARRLLLESVAENGHHSGYDRHSRTTLRTIVVAGRDSNAYENHPWGQSLMQRMKSTLSRRLRMESLESRRLLAATLDTLFDGDGIYQVPAAEQGDRPKAFLDGGQVILGDAGDFDNYLLVDPDSNPVSATPFAASAPVLDDLDLIPGGGYIGAARPSGNTDLNTIYKLNTDGSIDTSFGGSGSGFESFLLEDASTSGSTNPVRYRFDNPFVTVAPDGSIYVSGNISDVTPATPTTGIQTIQFDPVELSPYLSQRRRLGAIVKLQSDGSIDRGFNDESATNRQGLVQTPMNLRDLAISPTGDVVVSGLTDPGYSGGNGPNAIGLSYLEWSTRVEQYSSDGVVDVSFGTGGATVISELKNLDSIGDINSVDSLAFDSEGGLLLTGYSPSTQNNPNDQGMSTYNTGARVARLLSDGQIDVDFGSQGTQQLTSIDLFSVQGGYASLANLSTDLPIAVDSGTVFVGAYEQQMPDSVNAQQRIAVQEGLLYSFPSDDVTQASAGLITTPLGGSTAFYPAAIEVDGDEYLVAGATFVDSLQDSAFRYGMTDVIVGLVQMYNPNQPVATGFATNLAENSPAGTSVGTVQATDIDPADNVPGALTFSITAGNLNSVFDIDSQSGEITVGQNASLDYEIQDRYELVVTVTDSAGLTDRASVMIDIDDVPEPNAKPVYVNGSVLVVNAEQNGSTVAVRVSQGQIQVSSRDFPNESFPLTGIELIRINGGDGDDRLMVANSVTIPVVISGGAGDDFISGGSASDALLGGPGNDFIFGRDGNDLLSGGDGVDALYGGAGEDILFGGADADKLLGQSGSDFIVTEQTDYDDDLASLLLILQEWNTAESFADRVNNLILGTGEFLSDTEIHLLINDTITNDDALDQVIGNNVDDFLLPEA</sequence>
<dbReference type="InterPro" id="IPR013431">
    <property type="entry name" value="Delta_60_rpt"/>
</dbReference>
<dbReference type="PROSITE" id="PS00330">
    <property type="entry name" value="HEMOLYSIN_CALCIUM"/>
    <property type="match status" value="3"/>
</dbReference>
<evidence type="ECO:0000259" key="8">
    <source>
        <dbReference type="PROSITE" id="PS50268"/>
    </source>
</evidence>
<dbReference type="InterPro" id="IPR015919">
    <property type="entry name" value="Cadherin-like_sf"/>
</dbReference>
<dbReference type="Pfam" id="PF00353">
    <property type="entry name" value="HemolysinCabind"/>
    <property type="match status" value="2"/>
</dbReference>
<dbReference type="PRINTS" id="PR00313">
    <property type="entry name" value="CABNDNGRPT"/>
</dbReference>
<dbReference type="PROSITE" id="PS50268">
    <property type="entry name" value="CADHERIN_2"/>
    <property type="match status" value="1"/>
</dbReference>
<name>A0A5M6DKW2_9BACT</name>
<dbReference type="InterPro" id="IPR001343">
    <property type="entry name" value="Hemolysn_Ca-bd"/>
</dbReference>
<keyword evidence="10" id="KW-1185">Reference proteome</keyword>
<dbReference type="GO" id="GO:0005509">
    <property type="term" value="F:calcium ion binding"/>
    <property type="evidence" value="ECO:0007669"/>
    <property type="project" value="InterPro"/>
</dbReference>
<dbReference type="InterPro" id="IPR003995">
    <property type="entry name" value="RTX_toxin_determinant-A"/>
</dbReference>
<dbReference type="PRINTS" id="PR00205">
    <property type="entry name" value="CADHERIN"/>
</dbReference>
<keyword evidence="6" id="KW-0472">Membrane</keyword>
<comment type="subcellular location">
    <subcellularLocation>
        <location evidence="1">Membrane</location>
    </subcellularLocation>
</comment>
<evidence type="ECO:0000256" key="6">
    <source>
        <dbReference type="ARBA" id="ARBA00023136"/>
    </source>
</evidence>
<dbReference type="GO" id="GO:0008013">
    <property type="term" value="F:beta-catenin binding"/>
    <property type="evidence" value="ECO:0007669"/>
    <property type="project" value="TreeGrafter"/>
</dbReference>
<dbReference type="GO" id="GO:0016477">
    <property type="term" value="P:cell migration"/>
    <property type="evidence" value="ECO:0007669"/>
    <property type="project" value="TreeGrafter"/>
</dbReference>
<dbReference type="Pfam" id="PF17164">
    <property type="entry name" value="DUF5122"/>
    <property type="match status" value="1"/>
</dbReference>
<dbReference type="PANTHER" id="PTHR24027:SF438">
    <property type="entry name" value="CADHERIN 23"/>
    <property type="match status" value="1"/>
</dbReference>
<accession>A0A5M6DKW2</accession>
<dbReference type="PRINTS" id="PR01488">
    <property type="entry name" value="RTXTOXINA"/>
</dbReference>
<dbReference type="InterPro" id="IPR011049">
    <property type="entry name" value="Serralysin-like_metalloprot_C"/>
</dbReference>
<dbReference type="Gene3D" id="2.150.10.10">
    <property type="entry name" value="Serralysin-like metalloprotease, C-terminal"/>
    <property type="match status" value="1"/>
</dbReference>
<keyword evidence="4" id="KW-0106">Calcium</keyword>
<keyword evidence="3" id="KW-0677">Repeat</keyword>
<comment type="caution">
    <text evidence="9">The sequence shown here is derived from an EMBL/GenBank/DDBJ whole genome shotgun (WGS) entry which is preliminary data.</text>
</comment>
<dbReference type="SUPFAM" id="SSF51120">
    <property type="entry name" value="beta-Roll"/>
    <property type="match status" value="1"/>
</dbReference>
<keyword evidence="5" id="KW-0843">Virulence</keyword>
<dbReference type="CDD" id="cd11304">
    <property type="entry name" value="Cadherin_repeat"/>
    <property type="match status" value="1"/>
</dbReference>
<dbReference type="GO" id="GO:0090729">
    <property type="term" value="F:toxin activity"/>
    <property type="evidence" value="ECO:0007669"/>
    <property type="project" value="UniProtKB-KW"/>
</dbReference>
<evidence type="ECO:0000256" key="7">
    <source>
        <dbReference type="SAM" id="MobiDB-lite"/>
    </source>
</evidence>
<evidence type="ECO:0000313" key="10">
    <source>
        <dbReference type="Proteomes" id="UP000324479"/>
    </source>
</evidence>
<protein>
    <recommendedName>
        <fullName evidence="8">Cadherin domain-containing protein</fullName>
    </recommendedName>
</protein>
<dbReference type="GO" id="GO:0045296">
    <property type="term" value="F:cadherin binding"/>
    <property type="evidence" value="ECO:0007669"/>
    <property type="project" value="TreeGrafter"/>
</dbReference>
<dbReference type="InterPro" id="IPR002126">
    <property type="entry name" value="Cadherin-like_dom"/>
</dbReference>
<dbReference type="Gene3D" id="2.60.40.60">
    <property type="entry name" value="Cadherins"/>
    <property type="match status" value="1"/>
</dbReference>
<dbReference type="Pfam" id="PF00028">
    <property type="entry name" value="Cadherin"/>
    <property type="match status" value="1"/>
</dbReference>
<evidence type="ECO:0000256" key="3">
    <source>
        <dbReference type="ARBA" id="ARBA00022737"/>
    </source>
</evidence>